<accession>A0A0N0BM32</accession>
<feature type="transmembrane region" description="Helical" evidence="8">
    <location>
        <begin position="106"/>
        <end position="124"/>
    </location>
</feature>
<feature type="transmembrane region" description="Helical" evidence="8">
    <location>
        <begin position="6"/>
        <end position="22"/>
    </location>
</feature>
<feature type="transmembrane region" description="Helical" evidence="8">
    <location>
        <begin position="130"/>
        <end position="149"/>
    </location>
</feature>
<dbReference type="NCBIfam" id="TIGR03462">
    <property type="entry name" value="CarR_dom_SF"/>
    <property type="match status" value="2"/>
</dbReference>
<proteinExistence type="predicted"/>
<keyword evidence="6 8" id="KW-0472">Membrane</keyword>
<dbReference type="GO" id="GO:0016872">
    <property type="term" value="F:intramolecular lyase activity"/>
    <property type="evidence" value="ECO:0007669"/>
    <property type="project" value="InterPro"/>
</dbReference>
<dbReference type="EMBL" id="LHCI01000106">
    <property type="protein sequence ID" value="KOX90454.1"/>
    <property type="molecule type" value="Genomic_DNA"/>
</dbReference>
<feature type="transmembrane region" description="Helical" evidence="8">
    <location>
        <begin position="75"/>
        <end position="94"/>
    </location>
</feature>
<feature type="transmembrane region" description="Helical" evidence="8">
    <location>
        <begin position="161"/>
        <end position="180"/>
    </location>
</feature>
<evidence type="ECO:0000313" key="10">
    <source>
        <dbReference type="EMBL" id="KOX90454.1"/>
    </source>
</evidence>
<organism evidence="10 11">
    <name type="scientific">Thermus aquaticus</name>
    <dbReference type="NCBI Taxonomy" id="271"/>
    <lineage>
        <taxon>Bacteria</taxon>
        <taxon>Thermotogati</taxon>
        <taxon>Deinococcota</taxon>
        <taxon>Deinococci</taxon>
        <taxon>Thermales</taxon>
        <taxon>Thermaceae</taxon>
        <taxon>Thermus</taxon>
    </lineage>
</organism>
<protein>
    <recommendedName>
        <fullName evidence="9">Lycopene cyclase domain-containing protein</fullName>
    </recommendedName>
</protein>
<dbReference type="GO" id="GO:0016117">
    <property type="term" value="P:carotenoid biosynthetic process"/>
    <property type="evidence" value="ECO:0007669"/>
    <property type="project" value="UniProtKB-KW"/>
</dbReference>
<dbReference type="PATRIC" id="fig|271.14.peg.1717"/>
<dbReference type="GO" id="GO:0016020">
    <property type="term" value="C:membrane"/>
    <property type="evidence" value="ECO:0007669"/>
    <property type="project" value="UniProtKB-SubCell"/>
</dbReference>
<feature type="transmembrane region" description="Helical" evidence="8">
    <location>
        <begin position="29"/>
        <end position="46"/>
    </location>
</feature>
<evidence type="ECO:0000256" key="7">
    <source>
        <dbReference type="ARBA" id="ARBA00023235"/>
    </source>
</evidence>
<keyword evidence="3 8" id="KW-0812">Transmembrane</keyword>
<comment type="pathway">
    <text evidence="2">Carotenoid biosynthesis.</text>
</comment>
<gene>
    <name evidence="10" type="ORF">BVI061214_01645</name>
</gene>
<evidence type="ECO:0000256" key="5">
    <source>
        <dbReference type="ARBA" id="ARBA00022989"/>
    </source>
</evidence>
<keyword evidence="5 8" id="KW-1133">Transmembrane helix</keyword>
<evidence type="ECO:0000313" key="11">
    <source>
        <dbReference type="Proteomes" id="UP000037685"/>
    </source>
</evidence>
<dbReference type="RefSeq" id="WP_053768019.1">
    <property type="nucleotide sequence ID" value="NZ_LHCI01000106.1"/>
</dbReference>
<dbReference type="GO" id="GO:0045436">
    <property type="term" value="F:lycopene beta cyclase activity"/>
    <property type="evidence" value="ECO:0007669"/>
    <property type="project" value="UniProtKB-ARBA"/>
</dbReference>
<evidence type="ECO:0000256" key="4">
    <source>
        <dbReference type="ARBA" id="ARBA00022746"/>
    </source>
</evidence>
<dbReference type="InterPro" id="IPR017825">
    <property type="entry name" value="Lycopene_cyclase_dom"/>
</dbReference>
<comment type="subcellular location">
    <subcellularLocation>
        <location evidence="1">Membrane</location>
        <topology evidence="1">Multi-pass membrane protein</topology>
    </subcellularLocation>
</comment>
<feature type="domain" description="Lycopene cyclase" evidence="9">
    <location>
        <begin position="129"/>
        <end position="216"/>
    </location>
</feature>
<evidence type="ECO:0000259" key="9">
    <source>
        <dbReference type="Pfam" id="PF18916"/>
    </source>
</evidence>
<dbReference type="Proteomes" id="UP000037685">
    <property type="component" value="Unassembled WGS sequence"/>
</dbReference>
<evidence type="ECO:0000256" key="1">
    <source>
        <dbReference type="ARBA" id="ARBA00004141"/>
    </source>
</evidence>
<dbReference type="AlphaFoldDB" id="A0A0N0BM32"/>
<sequence>MTYLEFHLVFILPPLLLLLLWTRPRPPRLWAYLLMPLIALLYTTPWDNFLVYRGVWGYPEGRVLLRIGYVPLEEYLFFVLQPLLTGALLLRLAGAPPPGGPGLFRVVGGGFWLLVAALGVMLLALGGEYLYLGLILAYFAPVFVLQWAFGGDLLVAWRKPLLLGTALPTLYLWFADFYAITREGIWWISKEYTLGLGLAGLPLEEMLFFLFTNLAVVQGLLLAWHPEALRRLK</sequence>
<name>A0A0N0BM32_THEAQ</name>
<comment type="caution">
    <text evidence="10">The sequence shown here is derived from an EMBL/GenBank/DDBJ whole genome shotgun (WGS) entry which is preliminary data.</text>
</comment>
<feature type="transmembrane region" description="Helical" evidence="8">
    <location>
        <begin position="206"/>
        <end position="224"/>
    </location>
</feature>
<evidence type="ECO:0000256" key="2">
    <source>
        <dbReference type="ARBA" id="ARBA00004829"/>
    </source>
</evidence>
<feature type="domain" description="Lycopene cyclase" evidence="9">
    <location>
        <begin position="6"/>
        <end position="88"/>
    </location>
</feature>
<reference evidence="11" key="1">
    <citation type="submission" date="2015-07" db="EMBL/GenBank/DDBJ databases">
        <authorList>
            <person name="Zylicz-Stachula A."/>
            <person name="Jezewska-Frackowiak J."/>
            <person name="Czajkowska E."/>
            <person name="Skowron P.M."/>
        </authorList>
    </citation>
    <scope>NUCLEOTIDE SEQUENCE [LARGE SCALE GENOMIC DNA]</scope>
    <source>
        <strain evidence="11">ATCC 25104 / DSM 625 / JCM 10724 / NBRC 103206 / NCIMB 11243 / YT-1</strain>
    </source>
</reference>
<evidence type="ECO:0000256" key="8">
    <source>
        <dbReference type="SAM" id="Phobius"/>
    </source>
</evidence>
<evidence type="ECO:0000256" key="3">
    <source>
        <dbReference type="ARBA" id="ARBA00022692"/>
    </source>
</evidence>
<keyword evidence="4" id="KW-0125">Carotenoid biosynthesis</keyword>
<dbReference type="Pfam" id="PF18916">
    <property type="entry name" value="Lycopene_cyc"/>
    <property type="match status" value="2"/>
</dbReference>
<keyword evidence="7" id="KW-0413">Isomerase</keyword>
<evidence type="ECO:0000256" key="6">
    <source>
        <dbReference type="ARBA" id="ARBA00023136"/>
    </source>
</evidence>